<keyword evidence="3" id="KW-1185">Reference proteome</keyword>
<protein>
    <submittedName>
        <fullName evidence="2">Uncharacterized protein</fullName>
    </submittedName>
</protein>
<proteinExistence type="predicted"/>
<sequence>MSPKPSPPPQSNRFRLNPSSPHFVSPSLKTLGAFRTRNFPDFEHEYAFISNVCSSQHPSRSRMFADVYSGRLIHILEVLLGGIEFTRINVQHSFHTLGCHSDVTSALIEKKKAGVFILLLLRGKAIEILFIGRIKHCKCDPGGLKAKQLRQQGNNGRFHPQVAYVRPIQVPPNTIHYAFFLVPGDAHRAGKRATASRILQRIHLCRRRTDLNDKGVELMRKCKLDQGQADTGLHLMNKK</sequence>
<accession>A0AAV6S0V2</accession>
<dbReference type="AlphaFoldDB" id="A0AAV6S0V2"/>
<organism evidence="2 3">
    <name type="scientific">Solea senegalensis</name>
    <name type="common">Senegalese sole</name>
    <dbReference type="NCBI Taxonomy" id="28829"/>
    <lineage>
        <taxon>Eukaryota</taxon>
        <taxon>Metazoa</taxon>
        <taxon>Chordata</taxon>
        <taxon>Craniata</taxon>
        <taxon>Vertebrata</taxon>
        <taxon>Euteleostomi</taxon>
        <taxon>Actinopterygii</taxon>
        <taxon>Neopterygii</taxon>
        <taxon>Teleostei</taxon>
        <taxon>Neoteleostei</taxon>
        <taxon>Acanthomorphata</taxon>
        <taxon>Carangaria</taxon>
        <taxon>Pleuronectiformes</taxon>
        <taxon>Pleuronectoidei</taxon>
        <taxon>Soleidae</taxon>
        <taxon>Solea</taxon>
    </lineage>
</organism>
<dbReference type="EMBL" id="JAGKHQ010000008">
    <property type="protein sequence ID" value="KAG7511057.1"/>
    <property type="molecule type" value="Genomic_DNA"/>
</dbReference>
<feature type="compositionally biased region" description="Pro residues" evidence="1">
    <location>
        <begin position="1"/>
        <end position="10"/>
    </location>
</feature>
<comment type="caution">
    <text evidence="2">The sequence shown here is derived from an EMBL/GenBank/DDBJ whole genome shotgun (WGS) entry which is preliminary data.</text>
</comment>
<evidence type="ECO:0000313" key="2">
    <source>
        <dbReference type="EMBL" id="KAG7511057.1"/>
    </source>
</evidence>
<dbReference type="Proteomes" id="UP000693946">
    <property type="component" value="Linkage Group LG16"/>
</dbReference>
<feature type="region of interest" description="Disordered" evidence="1">
    <location>
        <begin position="1"/>
        <end position="21"/>
    </location>
</feature>
<evidence type="ECO:0000313" key="3">
    <source>
        <dbReference type="Proteomes" id="UP000693946"/>
    </source>
</evidence>
<reference evidence="2 3" key="1">
    <citation type="journal article" date="2021" name="Sci. Rep.">
        <title>Chromosome anchoring in Senegalese sole (Solea senegalensis) reveals sex-associated markers and genome rearrangements in flatfish.</title>
        <authorList>
            <person name="Guerrero-Cozar I."/>
            <person name="Gomez-Garrido J."/>
            <person name="Berbel C."/>
            <person name="Martinez-Blanch J.F."/>
            <person name="Alioto T."/>
            <person name="Claros M.G."/>
            <person name="Gagnaire P.A."/>
            <person name="Manchado M."/>
        </authorList>
    </citation>
    <scope>NUCLEOTIDE SEQUENCE [LARGE SCALE GENOMIC DNA]</scope>
    <source>
        <strain evidence="2">Sse05_10M</strain>
    </source>
</reference>
<name>A0AAV6S0V2_SOLSE</name>
<feature type="compositionally biased region" description="Polar residues" evidence="1">
    <location>
        <begin position="11"/>
        <end position="21"/>
    </location>
</feature>
<gene>
    <name evidence="2" type="ORF">JOB18_038834</name>
</gene>
<evidence type="ECO:0000256" key="1">
    <source>
        <dbReference type="SAM" id="MobiDB-lite"/>
    </source>
</evidence>